<evidence type="ECO:0000313" key="4">
    <source>
        <dbReference type="RefSeq" id="XP_008472736.1"/>
    </source>
</evidence>
<proteinExistence type="predicted"/>
<dbReference type="GeneID" id="103509882"/>
<name>A0A1S3D3M2_DIACI</name>
<gene>
    <name evidence="4" type="primary">LOC103509882</name>
</gene>
<reference evidence="4" key="1">
    <citation type="submission" date="2025-08" db="UniProtKB">
        <authorList>
            <consortium name="RefSeq"/>
        </authorList>
    </citation>
    <scope>IDENTIFICATION</scope>
</reference>
<dbReference type="AlphaFoldDB" id="A0A1S3D3M2"/>
<evidence type="ECO:0000313" key="3">
    <source>
        <dbReference type="Proteomes" id="UP000079169"/>
    </source>
</evidence>
<sequence length="446" mass="51018">MASSAVQAPALQKLLTDEEYQSLPSQICTKISQALQDQADECSCLLTLHESEKQKNGDLITGLRNDIETTKAELSDAQQKLVTLSEENKNLLARLDTTQKTLEHVENAKRILEKSLDEIRHQRDTSTFSANALQSQLDFKETQLTQLKLDMEHLRSELDNAVQSKFQALVNQDEVEIKSKELQLKEAQLDKDKARMQKQIDMLNVELDKRNTDTIELRKESNKTFLELQNKLELRTTQLSAVQEKYDRLEQVFKEVEKESNELRDKLTGQAQDEIDYRVHLEAQLNAQKAFVQAHKEALDATKSKCIDMETTIVELKTSLDAQNSKQVALEAENEELKRELQARVDHFNEQMKAADEMLFATKTENLDKSLETLSPYAMEVSRRLRKGLTYTDIVKLYADATEELVTKQAVIDSLQADMARIMDELKEVAPKYVGNSLHTSRNQTT</sequence>
<dbReference type="GO" id="GO:1901673">
    <property type="term" value="P:regulation of mitotic spindle assembly"/>
    <property type="evidence" value="ECO:0007669"/>
    <property type="project" value="TreeGrafter"/>
</dbReference>
<dbReference type="GO" id="GO:0017056">
    <property type="term" value="F:structural constituent of nuclear pore"/>
    <property type="evidence" value="ECO:0007669"/>
    <property type="project" value="TreeGrafter"/>
</dbReference>
<feature type="domain" description="Nucleoprotein TPR/MPL1" evidence="2">
    <location>
        <begin position="181"/>
        <end position="255"/>
    </location>
</feature>
<dbReference type="GO" id="GO:0006406">
    <property type="term" value="P:mRNA export from nucleus"/>
    <property type="evidence" value="ECO:0007669"/>
    <property type="project" value="TreeGrafter"/>
</dbReference>
<feature type="coiled-coil region" evidence="1">
    <location>
        <begin position="60"/>
        <end position="206"/>
    </location>
</feature>
<protein>
    <submittedName>
        <fullName evidence="4">Sporulation-specific protein 15-like</fullName>
    </submittedName>
</protein>
<dbReference type="GO" id="GO:0005643">
    <property type="term" value="C:nuclear pore"/>
    <property type="evidence" value="ECO:0007669"/>
    <property type="project" value="TreeGrafter"/>
</dbReference>
<evidence type="ECO:0000259" key="2">
    <source>
        <dbReference type="Pfam" id="PF25481"/>
    </source>
</evidence>
<organism evidence="3 4">
    <name type="scientific">Diaphorina citri</name>
    <name type="common">Asian citrus psyllid</name>
    <dbReference type="NCBI Taxonomy" id="121845"/>
    <lineage>
        <taxon>Eukaryota</taxon>
        <taxon>Metazoa</taxon>
        <taxon>Ecdysozoa</taxon>
        <taxon>Arthropoda</taxon>
        <taxon>Hexapoda</taxon>
        <taxon>Insecta</taxon>
        <taxon>Pterygota</taxon>
        <taxon>Neoptera</taxon>
        <taxon>Paraneoptera</taxon>
        <taxon>Hemiptera</taxon>
        <taxon>Sternorrhyncha</taxon>
        <taxon>Psylloidea</taxon>
        <taxon>Psyllidae</taxon>
        <taxon>Diaphorininae</taxon>
        <taxon>Diaphorina</taxon>
    </lineage>
</organism>
<dbReference type="InterPro" id="IPR057577">
    <property type="entry name" value="Nucleoprot-TPR/MLP1_dom"/>
</dbReference>
<evidence type="ECO:0000256" key="1">
    <source>
        <dbReference type="SAM" id="Coils"/>
    </source>
</evidence>
<keyword evidence="1" id="KW-0175">Coiled coil</keyword>
<dbReference type="Pfam" id="PF25481">
    <property type="entry name" value="Nucleoprot-TPR"/>
    <property type="match status" value="1"/>
</dbReference>
<feature type="coiled-coil region" evidence="1">
    <location>
        <begin position="320"/>
        <end position="358"/>
    </location>
</feature>
<dbReference type="KEGG" id="dci:103509882"/>
<dbReference type="STRING" id="121845.A0A1S3D3M2"/>
<dbReference type="PANTHER" id="PTHR18898:SF2">
    <property type="entry name" value="NUCLEOPROTEIN TPR"/>
    <property type="match status" value="1"/>
</dbReference>
<dbReference type="PANTHER" id="PTHR18898">
    <property type="entry name" value="NUCLEOPROTEIN TPR-RELATED"/>
    <property type="match status" value="1"/>
</dbReference>
<feature type="coiled-coil region" evidence="1">
    <location>
        <begin position="239"/>
        <end position="266"/>
    </location>
</feature>
<dbReference type="PaxDb" id="121845-A0A1S3D3M2"/>
<dbReference type="OMA" id="MRTENQG"/>
<keyword evidence="3" id="KW-1185">Reference proteome</keyword>
<accession>A0A1S3D3M2</accession>
<dbReference type="Proteomes" id="UP000079169">
    <property type="component" value="Unplaced"/>
</dbReference>
<dbReference type="RefSeq" id="XP_008472736.1">
    <property type="nucleotide sequence ID" value="XM_008474514.3"/>
</dbReference>